<accession>A0ABV9CXV8</accession>
<sequence length="49" mass="5748">MIMHTAQGLEPISRDLSCHQQHTGVSWRINQFDVWRQCEMPQCLITLHA</sequence>
<comment type="caution">
    <text evidence="1">The sequence shown here is derived from an EMBL/GenBank/DDBJ whole genome shotgun (WGS) entry which is preliminary data.</text>
</comment>
<dbReference type="Proteomes" id="UP001596030">
    <property type="component" value="Unassembled WGS sequence"/>
</dbReference>
<dbReference type="RefSeq" id="WP_246972466.1">
    <property type="nucleotide sequence ID" value="NZ_JAKGAN010000004.1"/>
</dbReference>
<evidence type="ECO:0000313" key="2">
    <source>
        <dbReference type="Proteomes" id="UP001596030"/>
    </source>
</evidence>
<evidence type="ECO:0000313" key="1">
    <source>
        <dbReference type="EMBL" id="MFC4537858.1"/>
    </source>
</evidence>
<keyword evidence="2" id="KW-1185">Reference proteome</keyword>
<organism evidence="1 2">
    <name type="scientific">Chromohalobacter sarecensis</name>
    <dbReference type="NCBI Taxonomy" id="245294"/>
    <lineage>
        <taxon>Bacteria</taxon>
        <taxon>Pseudomonadati</taxon>
        <taxon>Pseudomonadota</taxon>
        <taxon>Gammaproteobacteria</taxon>
        <taxon>Oceanospirillales</taxon>
        <taxon>Halomonadaceae</taxon>
        <taxon>Chromohalobacter</taxon>
    </lineage>
</organism>
<gene>
    <name evidence="1" type="ORF">ACFO0U_03530</name>
</gene>
<dbReference type="EMBL" id="JBHSEU010000006">
    <property type="protein sequence ID" value="MFC4537858.1"/>
    <property type="molecule type" value="Genomic_DNA"/>
</dbReference>
<proteinExistence type="predicted"/>
<name>A0ABV9CXV8_9GAMM</name>
<reference evidence="2" key="1">
    <citation type="journal article" date="2019" name="Int. J. Syst. Evol. Microbiol.">
        <title>The Global Catalogue of Microorganisms (GCM) 10K type strain sequencing project: providing services to taxonomists for standard genome sequencing and annotation.</title>
        <authorList>
            <consortium name="The Broad Institute Genomics Platform"/>
            <consortium name="The Broad Institute Genome Sequencing Center for Infectious Disease"/>
            <person name="Wu L."/>
            <person name="Ma J."/>
        </authorList>
    </citation>
    <scope>NUCLEOTIDE SEQUENCE [LARGE SCALE GENOMIC DNA]</scope>
    <source>
        <strain evidence="2">CGMCC 1.12121</strain>
    </source>
</reference>
<protein>
    <submittedName>
        <fullName evidence="1">Uncharacterized protein</fullName>
    </submittedName>
</protein>